<accession>A0A6C2U6L1</accession>
<dbReference type="Proteomes" id="UP000366872">
    <property type="component" value="Unassembled WGS sequence"/>
</dbReference>
<feature type="domain" description="Ice-binding protein C-terminal" evidence="2">
    <location>
        <begin position="222"/>
        <end position="243"/>
    </location>
</feature>
<evidence type="ECO:0000259" key="2">
    <source>
        <dbReference type="Pfam" id="PF07589"/>
    </source>
</evidence>
<sequence>MKKMKYVLMTASVMLVGAASADLLGAWIDGSVDYAGPQAPSVAPAVSGVTASSMTQSGLGAWDVRDVGFGNAVLPSGPTYDPGSSSWWFLIRATGIDNTHNNDEYLAFDLTADAGKQLDMDTLSFDATIVRNAAGDITTTFGIYISTDGGANYTLLDSSESMSHIVGTDPLATALAPETFSYDISSYTGVEDFRVHIDVADNSSSDKKGTYVQGIQLNGSVIPEPATIGLLGMSAAGLILIRRIMM</sequence>
<feature type="signal peptide" evidence="1">
    <location>
        <begin position="1"/>
        <end position="21"/>
    </location>
</feature>
<dbReference type="Pfam" id="PF07589">
    <property type="entry name" value="PEP-CTERM"/>
    <property type="match status" value="1"/>
</dbReference>
<name>A0A6C2U6L1_PONDE</name>
<dbReference type="InterPro" id="IPR013424">
    <property type="entry name" value="Ice-binding_C"/>
</dbReference>
<dbReference type="EMBL" id="CAAHFG010000003">
    <property type="protein sequence ID" value="VGO15712.1"/>
    <property type="molecule type" value="Genomic_DNA"/>
</dbReference>
<proteinExistence type="predicted"/>
<keyword evidence="1" id="KW-0732">Signal</keyword>
<evidence type="ECO:0000313" key="3">
    <source>
        <dbReference type="EMBL" id="VGO15712.1"/>
    </source>
</evidence>
<gene>
    <name evidence="3" type="ORF">PDESU_04297</name>
</gene>
<reference evidence="3 4" key="1">
    <citation type="submission" date="2019-04" db="EMBL/GenBank/DDBJ databases">
        <authorList>
            <person name="Van Vliet M D."/>
        </authorList>
    </citation>
    <scope>NUCLEOTIDE SEQUENCE [LARGE SCALE GENOMIC DNA]</scope>
    <source>
        <strain evidence="3 4">F1</strain>
    </source>
</reference>
<feature type="chain" id="PRO_5025506912" description="Ice-binding protein C-terminal domain-containing protein" evidence="1">
    <location>
        <begin position="22"/>
        <end position="246"/>
    </location>
</feature>
<evidence type="ECO:0000313" key="4">
    <source>
        <dbReference type="Proteomes" id="UP000366872"/>
    </source>
</evidence>
<dbReference type="NCBIfam" id="TIGR02595">
    <property type="entry name" value="PEP_CTERM"/>
    <property type="match status" value="1"/>
</dbReference>
<protein>
    <recommendedName>
        <fullName evidence="2">Ice-binding protein C-terminal domain-containing protein</fullName>
    </recommendedName>
</protein>
<keyword evidence="4" id="KW-1185">Reference proteome</keyword>
<evidence type="ECO:0000256" key="1">
    <source>
        <dbReference type="SAM" id="SignalP"/>
    </source>
</evidence>
<organism evidence="3 4">
    <name type="scientific">Pontiella desulfatans</name>
    <dbReference type="NCBI Taxonomy" id="2750659"/>
    <lineage>
        <taxon>Bacteria</taxon>
        <taxon>Pseudomonadati</taxon>
        <taxon>Kiritimatiellota</taxon>
        <taxon>Kiritimatiellia</taxon>
        <taxon>Kiritimatiellales</taxon>
        <taxon>Pontiellaceae</taxon>
        <taxon>Pontiella</taxon>
    </lineage>
</organism>
<dbReference type="AlphaFoldDB" id="A0A6C2U6L1"/>